<proteinExistence type="predicted"/>
<accession>A0ABD6SXN3</accession>
<evidence type="ECO:0000313" key="3">
    <source>
        <dbReference type="Proteomes" id="UP000221918"/>
    </source>
</evidence>
<gene>
    <name evidence="2" type="ORF">COF81_29300</name>
</gene>
<dbReference type="AlphaFoldDB" id="A0ABD6SXN3"/>
<dbReference type="EMBL" id="NUTL01000209">
    <property type="protein sequence ID" value="PHE85469.1"/>
    <property type="molecule type" value="Genomic_DNA"/>
</dbReference>
<evidence type="ECO:0000256" key="1">
    <source>
        <dbReference type="SAM" id="Phobius"/>
    </source>
</evidence>
<keyword evidence="1" id="KW-0472">Membrane</keyword>
<organism evidence="2 3">
    <name type="scientific">Bacillus pseudomycoides</name>
    <dbReference type="NCBI Taxonomy" id="64104"/>
    <lineage>
        <taxon>Bacteria</taxon>
        <taxon>Bacillati</taxon>
        <taxon>Bacillota</taxon>
        <taxon>Bacilli</taxon>
        <taxon>Bacillales</taxon>
        <taxon>Bacillaceae</taxon>
        <taxon>Bacillus</taxon>
        <taxon>Bacillus cereus group</taxon>
    </lineage>
</organism>
<feature type="transmembrane region" description="Helical" evidence="1">
    <location>
        <begin position="9"/>
        <end position="27"/>
    </location>
</feature>
<name>A0ABD6SXN3_9BACI</name>
<protein>
    <submittedName>
        <fullName evidence="2">Uncharacterized protein</fullName>
    </submittedName>
</protein>
<keyword evidence="1" id="KW-0812">Transmembrane</keyword>
<reference evidence="2 3" key="1">
    <citation type="submission" date="2017-09" db="EMBL/GenBank/DDBJ databases">
        <title>Large-scale bioinformatics analysis of Bacillus genomes uncovers conserved roles of natural products in bacterial physiology.</title>
        <authorList>
            <consortium name="Agbiome Team Llc"/>
            <person name="Bleich R.M."/>
            <person name="Grubbs K.J."/>
            <person name="Santa Maria K.C."/>
            <person name="Allen S.E."/>
            <person name="Farag S."/>
            <person name="Shank E.A."/>
            <person name="Bowers A."/>
        </authorList>
    </citation>
    <scope>NUCLEOTIDE SEQUENCE [LARGE SCALE GENOMIC DNA]</scope>
    <source>
        <strain evidence="2 3">AFS037265</strain>
    </source>
</reference>
<keyword evidence="1" id="KW-1133">Transmembrane helix</keyword>
<dbReference type="RefSeq" id="WP_098803393.1">
    <property type="nucleotide sequence ID" value="NZ_NUTL01000209.1"/>
</dbReference>
<sequence length="161" mass="18600">MMKWIKRSVLGLILVGMGISIIVLYSYTRVLHNASKEVFKNQTYSSIMNQEYAMLLEKEGKYTYVVMTDSEKALLDQANTKNKFKPYSSETGKISTTQAMTIKKDNILYHLVSKKEDKDIPFLVQYQEENGTLKTLKVDAYQDKLSQELGIPSFHFHQLKD</sequence>
<evidence type="ECO:0000313" key="2">
    <source>
        <dbReference type="EMBL" id="PHE85469.1"/>
    </source>
</evidence>
<dbReference type="Proteomes" id="UP000221918">
    <property type="component" value="Unassembled WGS sequence"/>
</dbReference>
<comment type="caution">
    <text evidence="2">The sequence shown here is derived from an EMBL/GenBank/DDBJ whole genome shotgun (WGS) entry which is preliminary data.</text>
</comment>